<gene>
    <name evidence="1" type="ORF">JCM17846_08660</name>
</gene>
<organism evidence="1 2">
    <name type="scientific">Iodidimonas nitroreducens</name>
    <dbReference type="NCBI Taxonomy" id="1236968"/>
    <lineage>
        <taxon>Bacteria</taxon>
        <taxon>Pseudomonadati</taxon>
        <taxon>Pseudomonadota</taxon>
        <taxon>Alphaproteobacteria</taxon>
        <taxon>Iodidimonadales</taxon>
        <taxon>Iodidimonadaceae</taxon>
        <taxon>Iodidimonas</taxon>
    </lineage>
</organism>
<keyword evidence="2" id="KW-1185">Reference proteome</keyword>
<evidence type="ECO:0000313" key="1">
    <source>
        <dbReference type="EMBL" id="GER03184.1"/>
    </source>
</evidence>
<accession>A0A5A7N644</accession>
<dbReference type="EMBL" id="BKCN01000003">
    <property type="protein sequence ID" value="GER03184.1"/>
    <property type="molecule type" value="Genomic_DNA"/>
</dbReference>
<dbReference type="AlphaFoldDB" id="A0A5A7N644"/>
<comment type="caution">
    <text evidence="1">The sequence shown here is derived from an EMBL/GenBank/DDBJ whole genome shotgun (WGS) entry which is preliminary data.</text>
</comment>
<evidence type="ECO:0000313" key="2">
    <source>
        <dbReference type="Proteomes" id="UP000324996"/>
    </source>
</evidence>
<protein>
    <submittedName>
        <fullName evidence="1">Uncharacterized protein</fullName>
    </submittedName>
</protein>
<reference evidence="1 2" key="1">
    <citation type="submission" date="2019-09" db="EMBL/GenBank/DDBJ databases">
        <title>NBRP : Genome information of microbial organism related human and environment.</title>
        <authorList>
            <person name="Hattori M."/>
            <person name="Oshima K."/>
            <person name="Inaba H."/>
            <person name="Suda W."/>
            <person name="Sakamoto M."/>
            <person name="Iino T."/>
            <person name="Kitahara M."/>
            <person name="Oshida Y."/>
            <person name="Iida T."/>
            <person name="Kudo T."/>
            <person name="Itoh T."/>
            <person name="Ohkuma M."/>
        </authorList>
    </citation>
    <scope>NUCLEOTIDE SEQUENCE [LARGE SCALE GENOMIC DNA]</scope>
    <source>
        <strain evidence="1 2">Q-1</strain>
    </source>
</reference>
<sequence length="96" mass="10319">MGPQQGPDKSYLIILAQKLGRTAGNAEFCGYDGDDIEEFIAKSMARLAKESEDRVLLAGGRVEFNAHAAFGRAEGPEKGCQSFGLAYAEAKSTLLY</sequence>
<dbReference type="Proteomes" id="UP000324996">
    <property type="component" value="Unassembled WGS sequence"/>
</dbReference>
<proteinExistence type="predicted"/>
<name>A0A5A7N644_9PROT</name>